<dbReference type="InterPro" id="IPR001585">
    <property type="entry name" value="TAL/FSA"/>
</dbReference>
<dbReference type="Pfam" id="PF00923">
    <property type="entry name" value="TAL_FSA"/>
    <property type="match status" value="1"/>
</dbReference>
<dbReference type="GO" id="GO:0004801">
    <property type="term" value="F:transaldolase activity"/>
    <property type="evidence" value="ECO:0007669"/>
    <property type="project" value="UniProtKB-UniRule"/>
</dbReference>
<dbReference type="InterPro" id="IPR001672">
    <property type="entry name" value="G6P_Isomerase"/>
</dbReference>
<evidence type="ECO:0000256" key="9">
    <source>
        <dbReference type="ARBA" id="ARBA00023270"/>
    </source>
</evidence>
<keyword evidence="9 11" id="KW-0704">Schiff base</keyword>
<evidence type="ECO:0000256" key="12">
    <source>
        <dbReference type="RuleBase" id="RU000612"/>
    </source>
</evidence>
<feature type="active site" description="Schiff-base intermediate with substrate" evidence="11">
    <location>
        <position position="141"/>
    </location>
</feature>
<evidence type="ECO:0000256" key="4">
    <source>
        <dbReference type="ARBA" id="ARBA00008426"/>
    </source>
</evidence>
<comment type="catalytic activity">
    <reaction evidence="12">
        <text>alpha-D-glucose 6-phosphate = beta-D-fructose 6-phosphate</text>
        <dbReference type="Rhea" id="RHEA:11816"/>
        <dbReference type="ChEBI" id="CHEBI:57634"/>
        <dbReference type="ChEBI" id="CHEBI:58225"/>
        <dbReference type="EC" id="5.3.1.9"/>
    </reaction>
</comment>
<dbReference type="GO" id="GO:0006094">
    <property type="term" value="P:gluconeogenesis"/>
    <property type="evidence" value="ECO:0007669"/>
    <property type="project" value="UniProtKB-KW"/>
</dbReference>
<comment type="pathway">
    <text evidence="3 11">Carbohydrate degradation; pentose phosphate pathway; D-glyceraldehyde 3-phosphate and beta-D-fructose 6-phosphate from D-ribose 5-phosphate and D-xylulose 5-phosphate (non-oxidative stage): step 2/3.</text>
</comment>
<evidence type="ECO:0000256" key="6">
    <source>
        <dbReference type="ARBA" id="ARBA00022490"/>
    </source>
</evidence>
<evidence type="ECO:0000256" key="11">
    <source>
        <dbReference type="HAMAP-Rule" id="MF_00493"/>
    </source>
</evidence>
<proteinExistence type="inferred from homology"/>
<dbReference type="CDD" id="cd00955">
    <property type="entry name" value="Transaldolase_like"/>
    <property type="match status" value="1"/>
</dbReference>
<evidence type="ECO:0000313" key="14">
    <source>
        <dbReference type="EMBL" id="TMI90362.1"/>
    </source>
</evidence>
<keyword evidence="12" id="KW-0324">Glycolysis</keyword>
<accession>A0A537K4C7</accession>
<dbReference type="Proteomes" id="UP000318509">
    <property type="component" value="Unassembled WGS sequence"/>
</dbReference>
<keyword evidence="12" id="KW-0312">Gluconeogenesis</keyword>
<dbReference type="EC" id="2.2.1.2" evidence="5 11"/>
<dbReference type="InterPro" id="IPR013785">
    <property type="entry name" value="Aldolase_TIM"/>
</dbReference>
<evidence type="ECO:0000313" key="15">
    <source>
        <dbReference type="Proteomes" id="UP000318509"/>
    </source>
</evidence>
<evidence type="ECO:0000256" key="2">
    <source>
        <dbReference type="ARBA" id="ARBA00004496"/>
    </source>
</evidence>
<dbReference type="GO" id="GO:0006096">
    <property type="term" value="P:glycolytic process"/>
    <property type="evidence" value="ECO:0007669"/>
    <property type="project" value="UniProtKB-UniPathway"/>
</dbReference>
<protein>
    <recommendedName>
        <fullName evidence="5 11">Transaldolase</fullName>
        <ecNumber evidence="5 11">2.2.1.2</ecNumber>
    </recommendedName>
</protein>
<comment type="function">
    <text evidence="1 11">Transaldolase is important for the balance of metabolites in the pentose-phosphate pathway.</text>
</comment>
<dbReference type="PANTHER" id="PTHR10683:SF31">
    <property type="entry name" value="TRANSALDOLASE"/>
    <property type="match status" value="1"/>
</dbReference>
<dbReference type="GO" id="GO:0006098">
    <property type="term" value="P:pentose-phosphate shunt"/>
    <property type="evidence" value="ECO:0007669"/>
    <property type="project" value="UniProtKB-UniRule"/>
</dbReference>
<keyword evidence="12 14" id="KW-0413">Isomerase</keyword>
<organism evidence="14 15">
    <name type="scientific">Candidatus Segetimicrobium genomatis</name>
    <dbReference type="NCBI Taxonomy" id="2569760"/>
    <lineage>
        <taxon>Bacteria</taxon>
        <taxon>Bacillati</taxon>
        <taxon>Candidatus Sysuimicrobiota</taxon>
        <taxon>Candidatus Sysuimicrobiia</taxon>
        <taxon>Candidatus Sysuimicrobiales</taxon>
        <taxon>Candidatus Segetimicrobiaceae</taxon>
        <taxon>Candidatus Segetimicrobium</taxon>
    </lineage>
</organism>
<comment type="caution">
    <text evidence="14">The sequence shown here is derived from an EMBL/GenBank/DDBJ whole genome shotgun (WGS) entry which is preliminary data.</text>
</comment>
<dbReference type="UniPathway" id="UPA00109">
    <property type="reaction ID" value="UER00181"/>
</dbReference>
<dbReference type="NCBIfam" id="TIGR00876">
    <property type="entry name" value="tal_mycobact"/>
    <property type="match status" value="1"/>
</dbReference>
<dbReference type="PROSITE" id="PS00958">
    <property type="entry name" value="TRANSALDOLASE_2"/>
    <property type="match status" value="1"/>
</dbReference>
<dbReference type="SUPFAM" id="SSF51569">
    <property type="entry name" value="Aldolase"/>
    <property type="match status" value="1"/>
</dbReference>
<dbReference type="SUPFAM" id="SSF53697">
    <property type="entry name" value="SIS domain"/>
    <property type="match status" value="1"/>
</dbReference>
<evidence type="ECO:0000256" key="1">
    <source>
        <dbReference type="ARBA" id="ARBA00003518"/>
    </source>
</evidence>
<dbReference type="PANTHER" id="PTHR10683">
    <property type="entry name" value="TRANSALDOLASE"/>
    <property type="match status" value="1"/>
</dbReference>
<evidence type="ECO:0000256" key="13">
    <source>
        <dbReference type="SAM" id="MobiDB-lite"/>
    </source>
</evidence>
<keyword evidence="6 11" id="KW-0963">Cytoplasm</keyword>
<sequence length="976" mass="105168">MSKHPLLELQAFGQSIWLDFLRRGMIASGEIRGLIEEDGLSGVTANPSIFEKAIAGSHDYDDAVLELARQGKSAHEIYEALAIEDVQRAADLFRPVYEETQGRDGFVSLEVSPRLANDTEGTIAEARRFWAALARPNVMIKVPATPEGVPAIRDLTREGINVNVTLLFGLERYREVAEAYLAGCDARAAEGGALDRIASVASFFLSRIDVLVDPVLETLMQAGGPRGEVARGLHGRVAIASAKIAYQIYQEVSGGERFRRLTGRGARPQRLLWASTSSKNPAFPETMYVEALIGPETVNTLTLETLHAYRDHGHPAARLTEDAADARRVLAALPDAGIDLGSVTTRLEREGVQKFNAALDHLEATLEERRRGALTAAGGQPVGGAGARYPSARQPDGARTRQELHLGAYDAAVQARLQALDKDQFASRLWRGDPSLWTADPGAAAGIRGALGWLHVAEKMEEILDDLTRFVADVRNAGFRHVVHMGMGGSSLAPLVFQRTFPQAPGGLPVTVLDTTDPATILAVEHAVPLAQTLFIVASKSGTTAEPAAFGEYFYAKLRALKGDRAGENFLAITDPETPLAVEGRRRGYRRVFLNFADIGGRYSALSYFGLVPAALWGVDVAGVLDRALHMAHACASCVPAKDNPGVTLGAVMGELARQGRDKVTFLVAPPIAALAVWLEQLIAESTGKAGTGLLPVADEPLGDPSVYGEDRLFIHLRYGSGEDGGLEPGVEPLRRAGHPVVTIRIDDPLDLGQEFFRWEIATATAGAILGINPFDQPNVQESKDNTNRLLAVVRKEGRLPEDPPALTEGTLSVFGDRIEENAAGSLAGFLAQGWPGSYVALMAYLTEGPATDQALRSIRLRLRNGTRLATTLGYGPRFLHSTGQYHKGGPATGLFVQLTADDAVDAPVPESPYTFGTFRRAQALGDLQSLRKHGRRVIRIHLGRVVREGLRDLKRALIEALEGAAPYGDAIPKER</sequence>
<dbReference type="NCBIfam" id="NF007080">
    <property type="entry name" value="PRK09533.1"/>
    <property type="match status" value="1"/>
</dbReference>
<dbReference type="Gene3D" id="3.40.50.10490">
    <property type="entry name" value="Glucose-6-phosphate isomerase like protein, domain 1"/>
    <property type="match status" value="3"/>
</dbReference>
<gene>
    <name evidence="11" type="primary">tal</name>
    <name evidence="14" type="ORF">E6H00_06965</name>
</gene>
<dbReference type="InterPro" id="IPR004732">
    <property type="entry name" value="Transaldolase_2"/>
</dbReference>
<dbReference type="GO" id="GO:0004347">
    <property type="term" value="F:glucose-6-phosphate isomerase activity"/>
    <property type="evidence" value="ECO:0007669"/>
    <property type="project" value="UniProtKB-EC"/>
</dbReference>
<dbReference type="HAMAP" id="MF_00493">
    <property type="entry name" value="Transaldolase_2"/>
    <property type="match status" value="1"/>
</dbReference>
<keyword evidence="8 11" id="KW-0570">Pentose shunt</keyword>
<dbReference type="UniPathway" id="UPA00115">
    <property type="reaction ID" value="UER00414"/>
</dbReference>
<comment type="similarity">
    <text evidence="4 11">Belongs to the transaldolase family. Type 2 subfamily.</text>
</comment>
<dbReference type="PRINTS" id="PR00662">
    <property type="entry name" value="G6PISOMERASE"/>
</dbReference>
<evidence type="ECO:0000256" key="5">
    <source>
        <dbReference type="ARBA" id="ARBA00013151"/>
    </source>
</evidence>
<dbReference type="Gene3D" id="3.20.20.70">
    <property type="entry name" value="Aldolase class I"/>
    <property type="match status" value="1"/>
</dbReference>
<dbReference type="PROSITE" id="PS51463">
    <property type="entry name" value="P_GLUCOSE_ISOMERASE_3"/>
    <property type="match status" value="1"/>
</dbReference>
<evidence type="ECO:0000256" key="8">
    <source>
        <dbReference type="ARBA" id="ARBA00023126"/>
    </source>
</evidence>
<dbReference type="NCBIfam" id="NF002881">
    <property type="entry name" value="PRK03343.1"/>
    <property type="match status" value="1"/>
</dbReference>
<feature type="region of interest" description="Disordered" evidence="13">
    <location>
        <begin position="376"/>
        <end position="395"/>
    </location>
</feature>
<reference evidence="14 15" key="1">
    <citation type="journal article" date="2019" name="Nat. Microbiol.">
        <title>Mediterranean grassland soil C-N compound turnover is dependent on rainfall and depth, and is mediated by genomically divergent microorganisms.</title>
        <authorList>
            <person name="Diamond S."/>
            <person name="Andeer P.F."/>
            <person name="Li Z."/>
            <person name="Crits-Christoph A."/>
            <person name="Burstein D."/>
            <person name="Anantharaman K."/>
            <person name="Lane K.R."/>
            <person name="Thomas B.C."/>
            <person name="Pan C."/>
            <person name="Northen T.R."/>
            <person name="Banfield J.F."/>
        </authorList>
    </citation>
    <scope>NUCLEOTIDE SEQUENCE [LARGE SCALE GENOMIC DNA]</scope>
    <source>
        <strain evidence="14">NP_3</strain>
    </source>
</reference>
<dbReference type="GO" id="GO:0005737">
    <property type="term" value="C:cytoplasm"/>
    <property type="evidence" value="ECO:0007669"/>
    <property type="project" value="UniProtKB-SubCell"/>
</dbReference>
<comment type="pathway">
    <text evidence="12">Carbohydrate degradation; glycolysis; D-glyceraldehyde 3-phosphate and glycerone phosphate from D-glucose: step 2/4.</text>
</comment>
<comment type="catalytic activity">
    <reaction evidence="10 11">
        <text>D-sedoheptulose 7-phosphate + D-glyceraldehyde 3-phosphate = D-erythrose 4-phosphate + beta-D-fructose 6-phosphate</text>
        <dbReference type="Rhea" id="RHEA:17053"/>
        <dbReference type="ChEBI" id="CHEBI:16897"/>
        <dbReference type="ChEBI" id="CHEBI:57483"/>
        <dbReference type="ChEBI" id="CHEBI:57634"/>
        <dbReference type="ChEBI" id="CHEBI:59776"/>
        <dbReference type="EC" id="2.2.1.2"/>
    </reaction>
</comment>
<comment type="subcellular location">
    <subcellularLocation>
        <location evidence="2 11">Cytoplasm</location>
    </subcellularLocation>
</comment>
<dbReference type="AlphaFoldDB" id="A0A537K4C7"/>
<keyword evidence="7 11" id="KW-0808">Transferase</keyword>
<evidence type="ECO:0000256" key="10">
    <source>
        <dbReference type="ARBA" id="ARBA00048810"/>
    </source>
</evidence>
<dbReference type="EMBL" id="VBAK01000113">
    <property type="protein sequence ID" value="TMI90362.1"/>
    <property type="molecule type" value="Genomic_DNA"/>
</dbReference>
<comment type="similarity">
    <text evidence="12">Belongs to the GPI family.</text>
</comment>
<dbReference type="InterPro" id="IPR018225">
    <property type="entry name" value="Transaldolase_AS"/>
</dbReference>
<name>A0A537K4C7_9BACT</name>
<evidence type="ECO:0000256" key="7">
    <source>
        <dbReference type="ARBA" id="ARBA00022679"/>
    </source>
</evidence>
<dbReference type="Pfam" id="PF00342">
    <property type="entry name" value="PGI"/>
    <property type="match status" value="1"/>
</dbReference>
<evidence type="ECO:0000256" key="3">
    <source>
        <dbReference type="ARBA" id="ARBA00004857"/>
    </source>
</evidence>
<dbReference type="GO" id="GO:0097367">
    <property type="term" value="F:carbohydrate derivative binding"/>
    <property type="evidence" value="ECO:0007669"/>
    <property type="project" value="InterPro"/>
</dbReference>
<dbReference type="InterPro" id="IPR046348">
    <property type="entry name" value="SIS_dom_sf"/>
</dbReference>